<dbReference type="CDD" id="cd00202">
    <property type="entry name" value="ZnF_GATA"/>
    <property type="match status" value="1"/>
</dbReference>
<dbReference type="SUPFAM" id="SSF57716">
    <property type="entry name" value="Glucocorticoid receptor-like (DNA-binding domain)"/>
    <property type="match status" value="1"/>
</dbReference>
<feature type="region of interest" description="Disordered" evidence="3">
    <location>
        <begin position="374"/>
        <end position="400"/>
    </location>
</feature>
<sequence>MDRVLFVEGTYPDFSLLKEILSPPCLEEGPGSTGSDIISQWSGFQSSTELQYPGKPQGVTVWKETSKHTARQCRGRTQGGARSRLAERHRGGLDRGSPKTSKSRCCGANVQIGCKYNSHKLRDKTEYLMQPPETDILYLMQESSNLLPELKNGAYDPSSSCPEDTRNACAEYCCAPFSWSHSRLGQESSMFSKRSPTQNYNALELLNLISSKCSSLHDIGGEECSLVEKNLVLSTNEVGESLNLAVEVGSSAFANEGQMGEDVTETKPQYFSRISMEGQPVNKVDCNSKDTLINAETSENDDKSLEGIRSPIKACSSDQELCSRKTPRKQRTPTKSMQKMDPSFQGIEFQMHLSLEKENCGDYRLIVSSMYRRRSRNGSVKSKRRLNSTSLSSSSEEDQASVFPKQNKRCASCKTQKTPLWRDAEDGTPLCNACGIRYKKYGVRCYDCWNIPKKDGKSYSRYCDCGGTFRVQI</sequence>
<evidence type="ECO:0000256" key="2">
    <source>
        <dbReference type="PROSITE-ProRule" id="PRU00094"/>
    </source>
</evidence>
<dbReference type="PANTHER" id="PTHR47341">
    <property type="entry name" value="GATA-TYPE ZINC FINGER PROTEIN 1"/>
    <property type="match status" value="1"/>
</dbReference>
<dbReference type="GO" id="GO:0008270">
    <property type="term" value="F:zinc ion binding"/>
    <property type="evidence" value="ECO:0007669"/>
    <property type="project" value="UniProtKB-KW"/>
</dbReference>
<dbReference type="GO" id="GO:0005634">
    <property type="term" value="C:nucleus"/>
    <property type="evidence" value="ECO:0007669"/>
    <property type="project" value="TreeGrafter"/>
</dbReference>
<keyword evidence="2" id="KW-0479">Metal-binding</keyword>
<feature type="compositionally biased region" description="Basic and acidic residues" evidence="3">
    <location>
        <begin position="84"/>
        <end position="97"/>
    </location>
</feature>
<keyword evidence="2" id="KW-0863">Zinc-finger</keyword>
<dbReference type="GO" id="GO:0048599">
    <property type="term" value="P:oocyte development"/>
    <property type="evidence" value="ECO:0007669"/>
    <property type="project" value="TreeGrafter"/>
</dbReference>
<feature type="region of interest" description="Disordered" evidence="3">
    <location>
        <begin position="67"/>
        <end position="104"/>
    </location>
</feature>
<comment type="caution">
    <text evidence="5">The sequence shown here is derived from an EMBL/GenBank/DDBJ whole genome shotgun (WGS) entry which is preliminary data.</text>
</comment>
<dbReference type="PRINTS" id="PR00619">
    <property type="entry name" value="GATAZNFINGER"/>
</dbReference>
<dbReference type="Gene3D" id="3.30.50.10">
    <property type="entry name" value="Erythroid Transcription Factor GATA-1, subunit A"/>
    <property type="match status" value="1"/>
</dbReference>
<dbReference type="PROSITE" id="PS50114">
    <property type="entry name" value="GATA_ZN_FINGER_2"/>
    <property type="match status" value="1"/>
</dbReference>
<evidence type="ECO:0000256" key="1">
    <source>
        <dbReference type="ARBA" id="ARBA00023242"/>
    </source>
</evidence>
<proteinExistence type="predicted"/>
<keyword evidence="2" id="KW-0862">Zinc</keyword>
<dbReference type="GO" id="GO:0006357">
    <property type="term" value="P:regulation of transcription by RNA polymerase II"/>
    <property type="evidence" value="ECO:0007669"/>
    <property type="project" value="TreeGrafter"/>
</dbReference>
<evidence type="ECO:0000259" key="4">
    <source>
        <dbReference type="PROSITE" id="PS50114"/>
    </source>
</evidence>
<dbReference type="InterPro" id="IPR053116">
    <property type="entry name" value="GATA-type_Znf_Regulator"/>
</dbReference>
<dbReference type="Pfam" id="PF00320">
    <property type="entry name" value="GATA"/>
    <property type="match status" value="1"/>
</dbReference>
<gene>
    <name evidence="5" type="ORF">GDO86_006886</name>
</gene>
<feature type="compositionally biased region" description="Basic residues" evidence="3">
    <location>
        <begin position="374"/>
        <end position="386"/>
    </location>
</feature>
<feature type="region of interest" description="Disordered" evidence="3">
    <location>
        <begin position="316"/>
        <end position="341"/>
    </location>
</feature>
<keyword evidence="1" id="KW-0539">Nucleus</keyword>
<name>A0A8T2JFG0_9PIPI</name>
<dbReference type="GO" id="GO:0043565">
    <property type="term" value="F:sequence-specific DNA binding"/>
    <property type="evidence" value="ECO:0007669"/>
    <property type="project" value="InterPro"/>
</dbReference>
<dbReference type="GO" id="GO:0007283">
    <property type="term" value="P:spermatogenesis"/>
    <property type="evidence" value="ECO:0007669"/>
    <property type="project" value="TreeGrafter"/>
</dbReference>
<dbReference type="OrthoDB" id="2162994at2759"/>
<accession>A0A8T2JFG0</accession>
<reference evidence="5" key="1">
    <citation type="thesis" date="2020" institute="ProQuest LLC" country="789 East Eisenhower Parkway, Ann Arbor, MI, USA">
        <title>Comparative Genomics and Chromosome Evolution.</title>
        <authorList>
            <person name="Mudd A.B."/>
        </authorList>
    </citation>
    <scope>NUCLEOTIDE SEQUENCE</scope>
    <source>
        <strain evidence="5">Female2</strain>
        <tissue evidence="5">Blood</tissue>
    </source>
</reference>
<evidence type="ECO:0000313" key="6">
    <source>
        <dbReference type="Proteomes" id="UP000812440"/>
    </source>
</evidence>
<evidence type="ECO:0000256" key="3">
    <source>
        <dbReference type="SAM" id="MobiDB-lite"/>
    </source>
</evidence>
<dbReference type="Proteomes" id="UP000812440">
    <property type="component" value="Chromosome 3"/>
</dbReference>
<organism evidence="5 6">
    <name type="scientific">Hymenochirus boettgeri</name>
    <name type="common">Congo dwarf clawed frog</name>
    <dbReference type="NCBI Taxonomy" id="247094"/>
    <lineage>
        <taxon>Eukaryota</taxon>
        <taxon>Metazoa</taxon>
        <taxon>Chordata</taxon>
        <taxon>Craniata</taxon>
        <taxon>Vertebrata</taxon>
        <taxon>Euteleostomi</taxon>
        <taxon>Amphibia</taxon>
        <taxon>Batrachia</taxon>
        <taxon>Anura</taxon>
        <taxon>Pipoidea</taxon>
        <taxon>Pipidae</taxon>
        <taxon>Pipinae</taxon>
        <taxon>Hymenochirus</taxon>
    </lineage>
</organism>
<dbReference type="AlphaFoldDB" id="A0A8T2JFG0"/>
<keyword evidence="6" id="KW-1185">Reference proteome</keyword>
<feature type="domain" description="GATA-type" evidence="4">
    <location>
        <begin position="404"/>
        <end position="443"/>
    </location>
</feature>
<dbReference type="InterPro" id="IPR000679">
    <property type="entry name" value="Znf_GATA"/>
</dbReference>
<dbReference type="InterPro" id="IPR013088">
    <property type="entry name" value="Znf_NHR/GATA"/>
</dbReference>
<protein>
    <recommendedName>
        <fullName evidence="4">GATA-type domain-containing protein</fullName>
    </recommendedName>
</protein>
<dbReference type="SMART" id="SM00401">
    <property type="entry name" value="ZnF_GATA"/>
    <property type="match status" value="1"/>
</dbReference>
<dbReference type="EMBL" id="JAACNH010000006">
    <property type="protein sequence ID" value="KAG8441321.1"/>
    <property type="molecule type" value="Genomic_DNA"/>
</dbReference>
<dbReference type="PANTHER" id="PTHR47341:SF1">
    <property type="entry name" value="GATA-TYPE ZINC FINGER PROTEIN 1"/>
    <property type="match status" value="1"/>
</dbReference>
<evidence type="ECO:0000313" key="5">
    <source>
        <dbReference type="EMBL" id="KAG8441321.1"/>
    </source>
</evidence>